<comment type="caution">
    <text evidence="2">The sequence shown here is derived from an EMBL/GenBank/DDBJ whole genome shotgun (WGS) entry which is preliminary data.</text>
</comment>
<dbReference type="AlphaFoldDB" id="A0A9Q0MR28"/>
<proteinExistence type="predicted"/>
<evidence type="ECO:0000313" key="3">
    <source>
        <dbReference type="Proteomes" id="UP001151699"/>
    </source>
</evidence>
<feature type="chain" id="PRO_5040397906" evidence="1">
    <location>
        <begin position="19"/>
        <end position="307"/>
    </location>
</feature>
<name>A0A9Q0MR28_9DIPT</name>
<dbReference type="EMBL" id="WJQU01000004">
    <property type="protein sequence ID" value="KAJ6636438.1"/>
    <property type="molecule type" value="Genomic_DNA"/>
</dbReference>
<dbReference type="Pfam" id="PF06585">
    <property type="entry name" value="JHBP"/>
    <property type="match status" value="1"/>
</dbReference>
<feature type="signal peptide" evidence="1">
    <location>
        <begin position="1"/>
        <end position="18"/>
    </location>
</feature>
<reference evidence="2" key="1">
    <citation type="submission" date="2022-07" db="EMBL/GenBank/DDBJ databases">
        <authorList>
            <person name="Trinca V."/>
            <person name="Uliana J.V.C."/>
            <person name="Torres T.T."/>
            <person name="Ward R.J."/>
            <person name="Monesi N."/>
        </authorList>
    </citation>
    <scope>NUCLEOTIDE SEQUENCE</scope>
    <source>
        <strain evidence="2">HSMRA1968</strain>
        <tissue evidence="2">Whole embryos</tissue>
    </source>
</reference>
<gene>
    <name evidence="2" type="ORF">Bhyg_15028</name>
</gene>
<keyword evidence="1" id="KW-0732">Signal</keyword>
<dbReference type="InterPro" id="IPR010562">
    <property type="entry name" value="Haemolymph_juvenile_hormone-bd"/>
</dbReference>
<dbReference type="InterPro" id="IPR038606">
    <property type="entry name" value="To_sf"/>
</dbReference>
<dbReference type="SMART" id="SM00700">
    <property type="entry name" value="JHBP"/>
    <property type="match status" value="1"/>
</dbReference>
<dbReference type="PANTHER" id="PTHR20993:SF0">
    <property type="entry name" value="GH07914P"/>
    <property type="match status" value="1"/>
</dbReference>
<protein>
    <submittedName>
        <fullName evidence="2">Uncharacterized protein</fullName>
    </submittedName>
</protein>
<evidence type="ECO:0000256" key="1">
    <source>
        <dbReference type="SAM" id="SignalP"/>
    </source>
</evidence>
<organism evidence="2 3">
    <name type="scientific">Pseudolycoriella hygida</name>
    <dbReference type="NCBI Taxonomy" id="35572"/>
    <lineage>
        <taxon>Eukaryota</taxon>
        <taxon>Metazoa</taxon>
        <taxon>Ecdysozoa</taxon>
        <taxon>Arthropoda</taxon>
        <taxon>Hexapoda</taxon>
        <taxon>Insecta</taxon>
        <taxon>Pterygota</taxon>
        <taxon>Neoptera</taxon>
        <taxon>Endopterygota</taxon>
        <taxon>Diptera</taxon>
        <taxon>Nematocera</taxon>
        <taxon>Sciaroidea</taxon>
        <taxon>Sciaridae</taxon>
        <taxon>Pseudolycoriella</taxon>
    </lineage>
</organism>
<dbReference type="OrthoDB" id="6370791at2759"/>
<accession>A0A9Q0MR28</accession>
<keyword evidence="3" id="KW-1185">Reference proteome</keyword>
<dbReference type="PANTHER" id="PTHR20993">
    <property type="entry name" value="GH07914P"/>
    <property type="match status" value="1"/>
</dbReference>
<dbReference type="Proteomes" id="UP001151699">
    <property type="component" value="Chromosome C"/>
</dbReference>
<dbReference type="Gene3D" id="3.15.10.30">
    <property type="entry name" value="Haemolymph juvenile hormone binding protein"/>
    <property type="match status" value="1"/>
</dbReference>
<sequence length="307" mass="33569">MKAVKLLLTSLTVCSVTCVRVEPDVAKIDDIAAKSLFDYSFKDDLEKFKYTLRCGSPTLGIPSLAPFYIESLEIKHPGAMLSVQGDVHNFTVAGLDGYTVDDATINMFSLSGSIDMTFPQLSLRSLYNIDLLAYDIVPVMFGHGKLGLELNDVTIKASGGLSVIVGSGRLNLSSFSFSLDVGSVDSDTTGLYNSTFVSDLFNSACEKTLSLIFGFTKSKIKSYIETAVITKANEYFSALSWNDFLRGIGDKPEAPFVDPVTGELVCPQSKDEAKFENGGESYDSKYENYITKILSGAYNLLDFYKKK</sequence>
<evidence type="ECO:0000313" key="2">
    <source>
        <dbReference type="EMBL" id="KAJ6636438.1"/>
    </source>
</evidence>